<gene>
    <name evidence="4" type="ORF">SAMN00808754_3075</name>
</gene>
<dbReference type="InterPro" id="IPR052910">
    <property type="entry name" value="ABC-Purine-Binding"/>
</dbReference>
<evidence type="ECO:0000313" key="5">
    <source>
        <dbReference type="Proteomes" id="UP000192569"/>
    </source>
</evidence>
<organism evidence="4 5">
    <name type="scientific">Thermanaeromonas toyohensis ToBE</name>
    <dbReference type="NCBI Taxonomy" id="698762"/>
    <lineage>
        <taxon>Bacteria</taxon>
        <taxon>Bacillati</taxon>
        <taxon>Bacillota</taxon>
        <taxon>Clostridia</taxon>
        <taxon>Neomoorellales</taxon>
        <taxon>Neomoorellaceae</taxon>
        <taxon>Thermanaeromonas</taxon>
    </lineage>
</organism>
<accession>A0A1W1W3W0</accession>
<dbReference type="OrthoDB" id="9769871at2"/>
<keyword evidence="2" id="KW-0472">Membrane</keyword>
<sequence length="401" mass="44527">MRGSREISHAGFIGPHIHLDKTMIVDVVRPNVSGTFQEAIEINLREEERFKGRQYKERGICMLKRLKFKLALLVCLGIGLLLTACATGGREQKTSAPEQNKAQKVKMAMILPGAVEDADYNFLGYQVTKTLQEKLGLETKYQEKVPPAEAERVARGFINDGYSIIAFHGGQFVTTVDKLAKQFPDISFIVETAGPMPELPKNVWNIGRKYYEGFYVHGVLGALSTRTNKVGVISGFKLPDFTASVNAVKQAVSEFNPQAQVLYTFTGDHNDPVKARQAAEAQINSGVDFIIIILNLGAQGVIEAAQNKKVLLTTFYTDKTKLAPNNFTTSLLFDFNVPYIRIVNEILRGNRGGYEEMRPGNGMTLSPIRNVPEDIAKKVNEVFNEVASGKRKIPEVKELKD</sequence>
<feature type="domain" description="ABC transporter substrate-binding protein PnrA-like" evidence="3">
    <location>
        <begin position="104"/>
        <end position="353"/>
    </location>
</feature>
<dbReference type="STRING" id="698762.SAMN00808754_3075"/>
<dbReference type="SUPFAM" id="SSF53822">
    <property type="entry name" value="Periplasmic binding protein-like I"/>
    <property type="match status" value="1"/>
</dbReference>
<dbReference type="RefSeq" id="WP_084666733.1">
    <property type="nucleotide sequence ID" value="NZ_LT838272.1"/>
</dbReference>
<dbReference type="PANTHER" id="PTHR43208">
    <property type="entry name" value="ABC TRANSPORTER SUBSTRATE-BINDING PROTEIN"/>
    <property type="match status" value="1"/>
</dbReference>
<dbReference type="Proteomes" id="UP000192569">
    <property type="component" value="Chromosome I"/>
</dbReference>
<evidence type="ECO:0000256" key="2">
    <source>
        <dbReference type="SAM" id="Phobius"/>
    </source>
</evidence>
<dbReference type="Gene3D" id="3.20.20.140">
    <property type="entry name" value="Metal-dependent hydrolases"/>
    <property type="match status" value="1"/>
</dbReference>
<evidence type="ECO:0000313" key="4">
    <source>
        <dbReference type="EMBL" id="SMB99764.1"/>
    </source>
</evidence>
<dbReference type="Gene3D" id="3.40.50.2300">
    <property type="match status" value="2"/>
</dbReference>
<dbReference type="InterPro" id="IPR003760">
    <property type="entry name" value="PnrA-like"/>
</dbReference>
<proteinExistence type="predicted"/>
<dbReference type="Pfam" id="PF02608">
    <property type="entry name" value="Bmp"/>
    <property type="match status" value="1"/>
</dbReference>
<dbReference type="InterPro" id="IPR028082">
    <property type="entry name" value="Peripla_BP_I"/>
</dbReference>
<keyword evidence="1" id="KW-0732">Signal</keyword>
<dbReference type="GO" id="GO:0005886">
    <property type="term" value="C:plasma membrane"/>
    <property type="evidence" value="ECO:0007669"/>
    <property type="project" value="InterPro"/>
</dbReference>
<dbReference type="InterPro" id="IPR032466">
    <property type="entry name" value="Metal_Hydrolase"/>
</dbReference>
<name>A0A1W1W3W0_9FIRM</name>
<protein>
    <submittedName>
        <fullName evidence="4">Basic membrane protein A</fullName>
    </submittedName>
</protein>
<dbReference type="PANTHER" id="PTHR43208:SF1">
    <property type="entry name" value="ABC TRANSPORTER SUBSTRATE-BINDING PROTEIN"/>
    <property type="match status" value="1"/>
</dbReference>
<dbReference type="EMBL" id="LT838272">
    <property type="protein sequence ID" value="SMB99764.1"/>
    <property type="molecule type" value="Genomic_DNA"/>
</dbReference>
<dbReference type="SUPFAM" id="SSF51556">
    <property type="entry name" value="Metallo-dependent hydrolases"/>
    <property type="match status" value="1"/>
</dbReference>
<keyword evidence="5" id="KW-1185">Reference proteome</keyword>
<dbReference type="AlphaFoldDB" id="A0A1W1W3W0"/>
<reference evidence="4 5" key="1">
    <citation type="submission" date="2017-04" db="EMBL/GenBank/DDBJ databases">
        <authorList>
            <person name="Afonso C.L."/>
            <person name="Miller P.J."/>
            <person name="Scott M.A."/>
            <person name="Spackman E."/>
            <person name="Goraichik I."/>
            <person name="Dimitrov K.M."/>
            <person name="Suarez D.L."/>
            <person name="Swayne D.E."/>
        </authorList>
    </citation>
    <scope>NUCLEOTIDE SEQUENCE [LARGE SCALE GENOMIC DNA]</scope>
    <source>
        <strain evidence="4 5">ToBE</strain>
    </source>
</reference>
<evidence type="ECO:0000259" key="3">
    <source>
        <dbReference type="Pfam" id="PF02608"/>
    </source>
</evidence>
<dbReference type="CDD" id="cd06304">
    <property type="entry name" value="PBP1_BmpA_Med_PnrA-like"/>
    <property type="match status" value="1"/>
</dbReference>
<keyword evidence="2" id="KW-0812">Transmembrane</keyword>
<feature type="transmembrane region" description="Helical" evidence="2">
    <location>
        <begin position="70"/>
        <end position="89"/>
    </location>
</feature>
<evidence type="ECO:0000256" key="1">
    <source>
        <dbReference type="ARBA" id="ARBA00022729"/>
    </source>
</evidence>
<keyword evidence="2" id="KW-1133">Transmembrane helix</keyword>